<comment type="caution">
    <text evidence="1">The sequence shown here is derived from an EMBL/GenBank/DDBJ whole genome shotgun (WGS) entry which is preliminary data.</text>
</comment>
<protein>
    <submittedName>
        <fullName evidence="1">Uncharacterized protein</fullName>
    </submittedName>
</protein>
<accession>A0A4Q2IZH0</accession>
<dbReference type="AlphaFoldDB" id="A0A4Q2IZH0"/>
<name>A0A4Q2IZH0_9SPHN</name>
<gene>
    <name evidence="1" type="ORF">EO081_01650</name>
</gene>
<sequence>MKIIPLNEDTSAYGEIEFAFFLRAVMVGRGDRTIYDAGMRRDGGVKALYGAVIACLDYGINEKTGVICAVARATRCRRSTVETFLTALTGSDPEQSLFREEQGLLWVHNRPLSARAPEFLLAA</sequence>
<dbReference type="EMBL" id="SDPT01000001">
    <property type="protein sequence ID" value="RXZ34422.1"/>
    <property type="molecule type" value="Genomic_DNA"/>
</dbReference>
<organism evidence="1 2">
    <name type="scientific">Sphingomonas desiccabilis</name>
    <dbReference type="NCBI Taxonomy" id="429134"/>
    <lineage>
        <taxon>Bacteria</taxon>
        <taxon>Pseudomonadati</taxon>
        <taxon>Pseudomonadota</taxon>
        <taxon>Alphaproteobacteria</taxon>
        <taxon>Sphingomonadales</taxon>
        <taxon>Sphingomonadaceae</taxon>
        <taxon>Sphingomonas</taxon>
    </lineage>
</organism>
<evidence type="ECO:0000313" key="2">
    <source>
        <dbReference type="Proteomes" id="UP000292347"/>
    </source>
</evidence>
<reference evidence="1 2" key="1">
    <citation type="submission" date="2019-01" db="EMBL/GenBank/DDBJ databases">
        <title>Sphingomonas mucosissima sp. nov. and Sphingomonas desiccabilis sp. nov., from biological soil crusts in the Colorado Plateau, USA.</title>
        <authorList>
            <person name="Zhu D."/>
        </authorList>
    </citation>
    <scope>NUCLEOTIDE SEQUENCE [LARGE SCALE GENOMIC DNA]</scope>
    <source>
        <strain evidence="1 2">CP1D</strain>
    </source>
</reference>
<proteinExistence type="predicted"/>
<dbReference type="Proteomes" id="UP000292347">
    <property type="component" value="Unassembled WGS sequence"/>
</dbReference>
<dbReference type="OrthoDB" id="7589706at2"/>
<keyword evidence="2" id="KW-1185">Reference proteome</keyword>
<evidence type="ECO:0000313" key="1">
    <source>
        <dbReference type="EMBL" id="RXZ34422.1"/>
    </source>
</evidence>
<dbReference type="RefSeq" id="WP_129340211.1">
    <property type="nucleotide sequence ID" value="NZ_JACIDD010000001.1"/>
</dbReference>